<accession>A0A9D2TCU6</accession>
<name>A0A9D2TCU6_9FIRM</name>
<evidence type="ECO:0000313" key="1">
    <source>
        <dbReference type="EMBL" id="HJC63792.1"/>
    </source>
</evidence>
<dbReference type="Proteomes" id="UP000823886">
    <property type="component" value="Unassembled WGS sequence"/>
</dbReference>
<evidence type="ECO:0000313" key="2">
    <source>
        <dbReference type="Proteomes" id="UP000823886"/>
    </source>
</evidence>
<sequence length="177" mass="21643">MTRDNCWLPKLEFWDDYNNDYPQYQGALYEIFQNDFIKSRPTFEGKQVNIRKHPIEYGKEEAFFHVTCQDYLKSGERVPDFRRCERIRWVRAFIENYNCDITQCEECEGVKVWSEPYRNTTRVHMLLEEERYMVVVERRDSYCLLVTAFYFEQDHSLRKKLQHYEQYKAQVQAVGNN</sequence>
<gene>
    <name evidence="1" type="ORF">H9753_09280</name>
</gene>
<reference evidence="1" key="1">
    <citation type="journal article" date="2021" name="PeerJ">
        <title>Extensive microbial diversity within the chicken gut microbiome revealed by metagenomics and culture.</title>
        <authorList>
            <person name="Gilroy R."/>
            <person name="Ravi A."/>
            <person name="Getino M."/>
            <person name="Pursley I."/>
            <person name="Horton D.L."/>
            <person name="Alikhan N.F."/>
            <person name="Baker D."/>
            <person name="Gharbi K."/>
            <person name="Hall N."/>
            <person name="Watson M."/>
            <person name="Adriaenssens E.M."/>
            <person name="Foster-Nyarko E."/>
            <person name="Jarju S."/>
            <person name="Secka A."/>
            <person name="Antonio M."/>
            <person name="Oren A."/>
            <person name="Chaudhuri R.R."/>
            <person name="La Ragione R."/>
            <person name="Hildebrand F."/>
            <person name="Pallen M.J."/>
        </authorList>
    </citation>
    <scope>NUCLEOTIDE SEQUENCE</scope>
    <source>
        <strain evidence="1">ChiBcec2-3848</strain>
    </source>
</reference>
<evidence type="ECO:0008006" key="3">
    <source>
        <dbReference type="Google" id="ProtNLM"/>
    </source>
</evidence>
<reference evidence="1" key="2">
    <citation type="submission" date="2021-04" db="EMBL/GenBank/DDBJ databases">
        <authorList>
            <person name="Gilroy R."/>
        </authorList>
    </citation>
    <scope>NUCLEOTIDE SEQUENCE</scope>
    <source>
        <strain evidence="1">ChiBcec2-3848</strain>
    </source>
</reference>
<dbReference type="EMBL" id="DWVZ01000125">
    <property type="protein sequence ID" value="HJC63792.1"/>
    <property type="molecule type" value="Genomic_DNA"/>
</dbReference>
<organism evidence="1 2">
    <name type="scientific">Candidatus Blautia merdavium</name>
    <dbReference type="NCBI Taxonomy" id="2838494"/>
    <lineage>
        <taxon>Bacteria</taxon>
        <taxon>Bacillati</taxon>
        <taxon>Bacillota</taxon>
        <taxon>Clostridia</taxon>
        <taxon>Lachnospirales</taxon>
        <taxon>Lachnospiraceae</taxon>
        <taxon>Blautia</taxon>
    </lineage>
</organism>
<dbReference type="AlphaFoldDB" id="A0A9D2TCU6"/>
<protein>
    <recommendedName>
        <fullName evidence="3">Phage P1-related protein</fullName>
    </recommendedName>
</protein>
<proteinExistence type="predicted"/>
<comment type="caution">
    <text evidence="1">The sequence shown here is derived from an EMBL/GenBank/DDBJ whole genome shotgun (WGS) entry which is preliminary data.</text>
</comment>